<dbReference type="GO" id="GO:0016788">
    <property type="term" value="F:hydrolase activity, acting on ester bonds"/>
    <property type="evidence" value="ECO:0007669"/>
    <property type="project" value="InterPro"/>
</dbReference>
<organism evidence="5 6">
    <name type="scientific">Dioscorea zingiberensis</name>
    <dbReference type="NCBI Taxonomy" id="325984"/>
    <lineage>
        <taxon>Eukaryota</taxon>
        <taxon>Viridiplantae</taxon>
        <taxon>Streptophyta</taxon>
        <taxon>Embryophyta</taxon>
        <taxon>Tracheophyta</taxon>
        <taxon>Spermatophyta</taxon>
        <taxon>Magnoliopsida</taxon>
        <taxon>Liliopsida</taxon>
        <taxon>Dioscoreales</taxon>
        <taxon>Dioscoreaceae</taxon>
        <taxon>Dioscorea</taxon>
    </lineage>
</organism>
<evidence type="ECO:0000313" key="6">
    <source>
        <dbReference type="Proteomes" id="UP001085076"/>
    </source>
</evidence>
<dbReference type="InterPro" id="IPR036514">
    <property type="entry name" value="SGNH_hydro_sf"/>
</dbReference>
<dbReference type="Proteomes" id="UP001085076">
    <property type="component" value="Miscellaneous, Linkage group lg01"/>
</dbReference>
<dbReference type="AlphaFoldDB" id="A0A9D5HUF5"/>
<dbReference type="PANTHER" id="PTHR22835:SF476">
    <property type="entry name" value="OS06G0160200 PROTEIN"/>
    <property type="match status" value="1"/>
</dbReference>
<comment type="caution">
    <text evidence="5">The sequence shown here is derived from an EMBL/GenBank/DDBJ whole genome shotgun (WGS) entry which is preliminary data.</text>
</comment>
<evidence type="ECO:0000313" key="5">
    <source>
        <dbReference type="EMBL" id="KAJ0989299.1"/>
    </source>
</evidence>
<dbReference type="InterPro" id="IPR001087">
    <property type="entry name" value="GDSL"/>
</dbReference>
<accession>A0A9D5HUF5</accession>
<name>A0A9D5HUF5_9LILI</name>
<reference evidence="5" key="1">
    <citation type="submission" date="2021-03" db="EMBL/GenBank/DDBJ databases">
        <authorList>
            <person name="Li Z."/>
            <person name="Yang C."/>
        </authorList>
    </citation>
    <scope>NUCLEOTIDE SEQUENCE</scope>
    <source>
        <strain evidence="5">Dzin_1.0</strain>
        <tissue evidence="5">Leaf</tissue>
    </source>
</reference>
<evidence type="ECO:0000256" key="1">
    <source>
        <dbReference type="ARBA" id="ARBA00008668"/>
    </source>
</evidence>
<comment type="similarity">
    <text evidence="1">Belongs to the 'GDSL' lipolytic enzyme family.</text>
</comment>
<keyword evidence="3" id="KW-0378">Hydrolase</keyword>
<keyword evidence="2" id="KW-0732">Signal</keyword>
<dbReference type="OrthoDB" id="1600564at2759"/>
<evidence type="ECO:0000256" key="4">
    <source>
        <dbReference type="ARBA" id="ARBA00023180"/>
    </source>
</evidence>
<evidence type="ECO:0008006" key="7">
    <source>
        <dbReference type="Google" id="ProtNLM"/>
    </source>
</evidence>
<evidence type="ECO:0000256" key="3">
    <source>
        <dbReference type="ARBA" id="ARBA00022801"/>
    </source>
</evidence>
<keyword evidence="6" id="KW-1185">Reference proteome</keyword>
<dbReference type="Pfam" id="PF00657">
    <property type="entry name" value="Lipase_GDSL"/>
    <property type="match status" value="1"/>
</dbReference>
<dbReference type="Gene3D" id="3.40.50.1110">
    <property type="entry name" value="SGNH hydrolase"/>
    <property type="match status" value="1"/>
</dbReference>
<gene>
    <name evidence="5" type="ORF">J5N97_007655</name>
</gene>
<sequence>MLVHEVWFSLSMTQSICKHLHHLIAKLCPTLSTILQNSLPHTSNYSSSFSLLPSMFILLLLLIIPSTDARCTIPAIFNFGDSNSDTGGFWAAFPAERYPFGMTYFKKPVGRASDGRLVIDFLAQGLGMPFLSPYLKSIGSNFKQGANFATLASTVLLPNTSLFVSGISPFSLAIQLNQMKEFRTRVLESSPQAGNYYLPPKNIFSKSLYIFDIGQNDFTGNLAAIGIQGVKEYLPQVVSQIAWTIKEIYNELGGRTFMVFNLAPIGCFPAFLTELPHNTSDLDMYGCMISYNNAVLDYNKMLKGTLSQTRDLLPDATLVYVDTHSVKLELFQHPKDHGLVYGTRACCGYGDGEYNFNKEVYCGNSKVIDGKNVSATACKDPEKYVSWDGIHATEAANKLVALAVLNGSFSHPIFPFSKLCDLRPIG</sequence>
<protein>
    <recommendedName>
        <fullName evidence="7">GDSL esterase/lipase</fullName>
    </recommendedName>
</protein>
<keyword evidence="4" id="KW-0325">Glycoprotein</keyword>
<reference evidence="5" key="2">
    <citation type="journal article" date="2022" name="Hortic Res">
        <title>The genome of Dioscorea zingiberensis sheds light on the biosynthesis, origin and evolution of the medicinally important diosgenin saponins.</title>
        <authorList>
            <person name="Li Y."/>
            <person name="Tan C."/>
            <person name="Li Z."/>
            <person name="Guo J."/>
            <person name="Li S."/>
            <person name="Chen X."/>
            <person name="Wang C."/>
            <person name="Dai X."/>
            <person name="Yang H."/>
            <person name="Song W."/>
            <person name="Hou L."/>
            <person name="Xu J."/>
            <person name="Tong Z."/>
            <person name="Xu A."/>
            <person name="Yuan X."/>
            <person name="Wang W."/>
            <person name="Yang Q."/>
            <person name="Chen L."/>
            <person name="Sun Z."/>
            <person name="Wang K."/>
            <person name="Pan B."/>
            <person name="Chen J."/>
            <person name="Bao Y."/>
            <person name="Liu F."/>
            <person name="Qi X."/>
            <person name="Gang D.R."/>
            <person name="Wen J."/>
            <person name="Li J."/>
        </authorList>
    </citation>
    <scope>NUCLEOTIDE SEQUENCE</scope>
    <source>
        <strain evidence="5">Dzin_1.0</strain>
    </source>
</reference>
<dbReference type="CDD" id="cd01837">
    <property type="entry name" value="SGNH_plant_lipase_like"/>
    <property type="match status" value="1"/>
</dbReference>
<dbReference type="PANTHER" id="PTHR22835">
    <property type="entry name" value="ZINC FINGER FYVE DOMAIN CONTAINING PROTEIN"/>
    <property type="match status" value="1"/>
</dbReference>
<dbReference type="InterPro" id="IPR035669">
    <property type="entry name" value="SGNH_plant_lipase-like"/>
</dbReference>
<proteinExistence type="inferred from homology"/>
<dbReference type="EMBL" id="JAGGNH010000001">
    <property type="protein sequence ID" value="KAJ0989299.1"/>
    <property type="molecule type" value="Genomic_DNA"/>
</dbReference>
<evidence type="ECO:0000256" key="2">
    <source>
        <dbReference type="ARBA" id="ARBA00022729"/>
    </source>
</evidence>